<sequence>MYKTLFVTLTALALSTGAVASAPAVGKEPLDAATLRGIELKFRRLMELANDHDFKALHDMFWQSPSTLLVAKSAIQSEGNWAGFWGNEAVDQKLHDIGSSGPVVLEPDYSKLKVVGLTRDVAESYVSMNITVSYAGQDGTARPFLMIINWLRIGNDWKVASEIILPVPPAPAAKGSRGTRARLRHEPDIASNPEG</sequence>
<dbReference type="Proteomes" id="UP001431010">
    <property type="component" value="Chromosome"/>
</dbReference>
<dbReference type="RefSeq" id="WP_231321696.1">
    <property type="nucleotide sequence ID" value="NZ_CP088156.1"/>
</dbReference>
<protein>
    <recommendedName>
        <fullName evidence="5">DUF4440 domain-containing protein</fullName>
    </recommendedName>
</protein>
<gene>
    <name evidence="3" type="ORF">LQG66_36805</name>
</gene>
<evidence type="ECO:0000313" key="4">
    <source>
        <dbReference type="Proteomes" id="UP001431010"/>
    </source>
</evidence>
<evidence type="ECO:0008006" key="5">
    <source>
        <dbReference type="Google" id="ProtNLM"/>
    </source>
</evidence>
<name>A0ABY3RBP3_9BRAD</name>
<evidence type="ECO:0000313" key="3">
    <source>
        <dbReference type="EMBL" id="UFZ04678.1"/>
    </source>
</evidence>
<reference evidence="3" key="1">
    <citation type="journal article" date="2024" name="Antonie Van Leeuwenhoek">
        <title>Bradyrhizobium ontarionense sp. nov., a novel bacterial symbiont isolated from Aeschynomene indica (Indian jointvetch), harbours photosynthesis, nitrogen fixation and nitrous oxide (N2O) reductase genes.</title>
        <authorList>
            <person name="Bromfield E.S.P."/>
            <person name="Cloutier S."/>
        </authorList>
    </citation>
    <scope>NUCLEOTIDE SEQUENCE</scope>
    <source>
        <strain evidence="3">A19</strain>
    </source>
</reference>
<dbReference type="EMBL" id="CP088156">
    <property type="protein sequence ID" value="UFZ04678.1"/>
    <property type="molecule type" value="Genomic_DNA"/>
</dbReference>
<dbReference type="SUPFAM" id="SSF54427">
    <property type="entry name" value="NTF2-like"/>
    <property type="match status" value="1"/>
</dbReference>
<feature type="region of interest" description="Disordered" evidence="1">
    <location>
        <begin position="171"/>
        <end position="195"/>
    </location>
</feature>
<dbReference type="InterPro" id="IPR032710">
    <property type="entry name" value="NTF2-like_dom_sf"/>
</dbReference>
<feature type="chain" id="PRO_5046839592" description="DUF4440 domain-containing protein" evidence="2">
    <location>
        <begin position="21"/>
        <end position="195"/>
    </location>
</feature>
<proteinExistence type="predicted"/>
<evidence type="ECO:0000256" key="1">
    <source>
        <dbReference type="SAM" id="MobiDB-lite"/>
    </source>
</evidence>
<feature type="signal peptide" evidence="2">
    <location>
        <begin position="1"/>
        <end position="20"/>
    </location>
</feature>
<evidence type="ECO:0000256" key="2">
    <source>
        <dbReference type="SAM" id="SignalP"/>
    </source>
</evidence>
<keyword evidence="4" id="KW-1185">Reference proteome</keyword>
<keyword evidence="2" id="KW-0732">Signal</keyword>
<organism evidence="3 4">
    <name type="scientific">Bradyrhizobium ontarionense</name>
    <dbReference type="NCBI Taxonomy" id="2898149"/>
    <lineage>
        <taxon>Bacteria</taxon>
        <taxon>Pseudomonadati</taxon>
        <taxon>Pseudomonadota</taxon>
        <taxon>Alphaproteobacteria</taxon>
        <taxon>Hyphomicrobiales</taxon>
        <taxon>Nitrobacteraceae</taxon>
        <taxon>Bradyrhizobium</taxon>
    </lineage>
</organism>
<accession>A0ABY3RBP3</accession>